<dbReference type="InParanoid" id="D6U5A0"/>
<keyword evidence="1" id="KW-0472">Membrane</keyword>
<evidence type="ECO:0000313" key="2">
    <source>
        <dbReference type="EMBL" id="EFH81680.1"/>
    </source>
</evidence>
<keyword evidence="1" id="KW-1133">Transmembrane helix</keyword>
<gene>
    <name evidence="2" type="ORF">Krac_2417</name>
</gene>
<feature type="transmembrane region" description="Helical" evidence="1">
    <location>
        <begin position="215"/>
        <end position="233"/>
    </location>
</feature>
<keyword evidence="3" id="KW-1185">Reference proteome</keyword>
<feature type="transmembrane region" description="Helical" evidence="1">
    <location>
        <begin position="283"/>
        <end position="309"/>
    </location>
</feature>
<comment type="caution">
    <text evidence="2">The sequence shown here is derived from an EMBL/GenBank/DDBJ whole genome shotgun (WGS) entry which is preliminary data.</text>
</comment>
<evidence type="ECO:0000256" key="1">
    <source>
        <dbReference type="SAM" id="Phobius"/>
    </source>
</evidence>
<feature type="transmembrane region" description="Helical" evidence="1">
    <location>
        <begin position="429"/>
        <end position="446"/>
    </location>
</feature>
<dbReference type="Proteomes" id="UP000004508">
    <property type="component" value="Unassembled WGS sequence"/>
</dbReference>
<feature type="transmembrane region" description="Helical" evidence="1">
    <location>
        <begin position="135"/>
        <end position="154"/>
    </location>
</feature>
<feature type="transmembrane region" description="Helical" evidence="1">
    <location>
        <begin position="378"/>
        <end position="397"/>
    </location>
</feature>
<feature type="transmembrane region" description="Helical" evidence="1">
    <location>
        <begin position="484"/>
        <end position="503"/>
    </location>
</feature>
<dbReference type="STRING" id="485913.Krac_2417"/>
<dbReference type="eggNOG" id="COG2244">
    <property type="taxonomic scope" value="Bacteria"/>
</dbReference>
<feature type="transmembrane region" description="Helical" evidence="1">
    <location>
        <begin position="85"/>
        <end position="103"/>
    </location>
</feature>
<feature type="transmembrane region" description="Helical" evidence="1">
    <location>
        <begin position="315"/>
        <end position="334"/>
    </location>
</feature>
<keyword evidence="1" id="KW-0812">Transmembrane</keyword>
<protein>
    <submittedName>
        <fullName evidence="2">Uncharacterized protein</fullName>
    </submittedName>
</protein>
<feature type="transmembrane region" description="Helical" evidence="1">
    <location>
        <begin position="403"/>
        <end position="422"/>
    </location>
</feature>
<reference evidence="2 3" key="1">
    <citation type="journal article" date="2011" name="Stand. Genomic Sci.">
        <title>Non-contiguous finished genome sequence and contextual data of the filamentous soil bacterium Ktedonobacter racemifer type strain (SOSP1-21).</title>
        <authorList>
            <person name="Chang Y.J."/>
            <person name="Land M."/>
            <person name="Hauser L."/>
            <person name="Chertkov O."/>
            <person name="Del Rio T.G."/>
            <person name="Nolan M."/>
            <person name="Copeland A."/>
            <person name="Tice H."/>
            <person name="Cheng J.F."/>
            <person name="Lucas S."/>
            <person name="Han C."/>
            <person name="Goodwin L."/>
            <person name="Pitluck S."/>
            <person name="Ivanova N."/>
            <person name="Ovchinikova G."/>
            <person name="Pati A."/>
            <person name="Chen A."/>
            <person name="Palaniappan K."/>
            <person name="Mavromatis K."/>
            <person name="Liolios K."/>
            <person name="Brettin T."/>
            <person name="Fiebig A."/>
            <person name="Rohde M."/>
            <person name="Abt B."/>
            <person name="Goker M."/>
            <person name="Detter J.C."/>
            <person name="Woyke T."/>
            <person name="Bristow J."/>
            <person name="Eisen J.A."/>
            <person name="Markowitz V."/>
            <person name="Hugenholtz P."/>
            <person name="Kyrpides N.C."/>
            <person name="Klenk H.P."/>
            <person name="Lapidus A."/>
        </authorList>
    </citation>
    <scope>NUCLEOTIDE SEQUENCE [LARGE SCALE GENOMIC DNA]</scope>
    <source>
        <strain evidence="3">DSM 44963</strain>
    </source>
</reference>
<evidence type="ECO:0000313" key="3">
    <source>
        <dbReference type="Proteomes" id="UP000004508"/>
    </source>
</evidence>
<accession>D6U5A0</accession>
<feature type="transmembrane region" description="Helical" evidence="1">
    <location>
        <begin position="253"/>
        <end position="271"/>
    </location>
</feature>
<feature type="transmembrane region" description="Helical" evidence="1">
    <location>
        <begin position="50"/>
        <end position="73"/>
    </location>
</feature>
<proteinExistence type="predicted"/>
<feature type="transmembrane region" description="Helical" evidence="1">
    <location>
        <begin position="166"/>
        <end position="183"/>
    </location>
</feature>
<name>D6U5A0_KTERA</name>
<feature type="transmembrane region" description="Helical" evidence="1">
    <location>
        <begin position="16"/>
        <end position="38"/>
    </location>
</feature>
<organism evidence="2 3">
    <name type="scientific">Ktedonobacter racemifer DSM 44963</name>
    <dbReference type="NCBI Taxonomy" id="485913"/>
    <lineage>
        <taxon>Bacteria</taxon>
        <taxon>Bacillati</taxon>
        <taxon>Chloroflexota</taxon>
        <taxon>Ktedonobacteria</taxon>
        <taxon>Ktedonobacterales</taxon>
        <taxon>Ktedonobacteraceae</taxon>
        <taxon>Ktedonobacter</taxon>
    </lineage>
</organism>
<dbReference type="EMBL" id="ADVG01000004">
    <property type="protein sequence ID" value="EFH81680.1"/>
    <property type="molecule type" value="Genomic_DNA"/>
</dbReference>
<sequence length="643" mass="73008">MNKALSIEQSQERGNMAAFLELVCILLPIGAFLLWYFSLSAMDVRKMNDLGLVSIMPPSLFIGLALMMVSFTLTLQRPKLRTPIILLHFALLLFMLFTIHIFIEQEPRFDIVYRHNGYTEYIMRTGTVDPSLDAYFSWPGFFVFSAFVTRIAGYQSVLAYANWAPLFYNIIYMGPLYMIFTTFTSNKRLVWLSMWIFAISNWIGQDYFSPQGLNLFLYLVIIAILVTWFKSPPERRISALPARLGRIRFVSQFYAWLTAPSATASIPTLPLQRYALLASLLTVFGFSVFGHQLTPFFILASVTALVLFSRCSPKVWWLPLALAAMIAAWLIFMARPYLAGHMDQAFGGLTKIMGIFSSNVSNRLSGNPEHSFIARMRIIMTFLLWLLALFGGTFRLIKGHKDANAAILAIVPIILLVIQPYGGEMLLRCYLFMLVGMSFFAASIFFDVPSLADLKNISWFARVSRRFNNNALLTNKTIRNFPQLQGILIAMLLFVLLSGFLFTRYGNENTDYKTYDEVNGVFHLYDIAAPHSLFVAGWLGTPWQVKDFEKFQLVTLADDDTLINAVDTNTVNTVIRFMQSQPHSQAYILFSRSQKTWFNAMSGLPAGKLDSFENTVALSGDFNLVYRNNDIQIYQLVSAAKGE</sequence>
<dbReference type="OrthoDB" id="139907at2"/>
<dbReference type="AlphaFoldDB" id="D6U5A0"/>